<feature type="chain" id="PRO_5029900369" description="Secreted protein" evidence="2">
    <location>
        <begin position="28"/>
        <end position="406"/>
    </location>
</feature>
<comment type="caution">
    <text evidence="3">The sequence shown here is derived from an EMBL/GenBank/DDBJ whole genome shotgun (WGS) entry which is preliminary data.</text>
</comment>
<keyword evidence="2" id="KW-0732">Signal</keyword>
<proteinExistence type="predicted"/>
<evidence type="ECO:0000313" key="3">
    <source>
        <dbReference type="EMBL" id="KAF3842629.1"/>
    </source>
</evidence>
<feature type="region of interest" description="Disordered" evidence="1">
    <location>
        <begin position="134"/>
        <end position="171"/>
    </location>
</feature>
<feature type="signal peptide" evidence="2">
    <location>
        <begin position="1"/>
        <end position="27"/>
    </location>
</feature>
<evidence type="ECO:0008006" key="5">
    <source>
        <dbReference type="Google" id="ProtNLM"/>
    </source>
</evidence>
<reference evidence="3 4" key="1">
    <citation type="submission" date="2020-03" db="EMBL/GenBank/DDBJ databases">
        <title>Dissostichus mawsoni Genome sequencing and assembly.</title>
        <authorList>
            <person name="Park H."/>
        </authorList>
    </citation>
    <scope>NUCLEOTIDE SEQUENCE [LARGE SCALE GENOMIC DNA]</scope>
    <source>
        <strain evidence="3">DM0001</strain>
        <tissue evidence="3">Muscle</tissue>
    </source>
</reference>
<keyword evidence="4" id="KW-1185">Reference proteome</keyword>
<name>A0A7J5Y1G2_DISMA</name>
<sequence length="406" mass="45149">MVHLLLLRHSVKPLLFFILPLLSGVSEEKRLRETEYGVLPHVLEELHHTLPGEVTSVQDTGFLKELLLHVQVVAPVACLQRGGVVIEDLLVDGVGRHQPVHHHWFGLSDSVAAVLGLKVSLRVLRGDGSISTHQHSHIKENLTSSCTHPVTVEDDNSVSSSQVDPKSSRSGAQQEQKYIWIFGELGHLGRKGEGHAAIKPAVLVAPQIAGRQQSVQYEELPGALHQLLVNLQHVQNVDLCIEWALDLQHWSGTGGEERHFGNGFVDHSGIKGFLFVRQRSVNNDLLLRRNIQRHVGLQPPQQERVATTVSASPIESMSNHDSKLHSKQVNKRLNLRNHFQMNSSRTFLEVDREILIISVGKMFHNVKALAAVLLLSQSAVCPQSDAVCVLRVKYKLPEKSTLKPTF</sequence>
<evidence type="ECO:0000256" key="2">
    <source>
        <dbReference type="SAM" id="SignalP"/>
    </source>
</evidence>
<dbReference type="EMBL" id="JAAKFY010000019">
    <property type="protein sequence ID" value="KAF3842629.1"/>
    <property type="molecule type" value="Genomic_DNA"/>
</dbReference>
<evidence type="ECO:0000256" key="1">
    <source>
        <dbReference type="SAM" id="MobiDB-lite"/>
    </source>
</evidence>
<dbReference type="Proteomes" id="UP000518266">
    <property type="component" value="Unassembled WGS sequence"/>
</dbReference>
<feature type="compositionally biased region" description="Low complexity" evidence="1">
    <location>
        <begin position="157"/>
        <end position="170"/>
    </location>
</feature>
<gene>
    <name evidence="3" type="ORF">F7725_024580</name>
</gene>
<organism evidence="3 4">
    <name type="scientific">Dissostichus mawsoni</name>
    <name type="common">Antarctic cod</name>
    <dbReference type="NCBI Taxonomy" id="36200"/>
    <lineage>
        <taxon>Eukaryota</taxon>
        <taxon>Metazoa</taxon>
        <taxon>Chordata</taxon>
        <taxon>Craniata</taxon>
        <taxon>Vertebrata</taxon>
        <taxon>Euteleostomi</taxon>
        <taxon>Actinopterygii</taxon>
        <taxon>Neopterygii</taxon>
        <taxon>Teleostei</taxon>
        <taxon>Neoteleostei</taxon>
        <taxon>Acanthomorphata</taxon>
        <taxon>Eupercaria</taxon>
        <taxon>Perciformes</taxon>
        <taxon>Notothenioidei</taxon>
        <taxon>Nototheniidae</taxon>
        <taxon>Dissostichus</taxon>
    </lineage>
</organism>
<dbReference type="AlphaFoldDB" id="A0A7J5Y1G2"/>
<evidence type="ECO:0000313" key="4">
    <source>
        <dbReference type="Proteomes" id="UP000518266"/>
    </source>
</evidence>
<accession>A0A7J5Y1G2</accession>
<protein>
    <recommendedName>
        <fullName evidence="5">Secreted protein</fullName>
    </recommendedName>
</protein>